<dbReference type="PROSITE" id="PS50053">
    <property type="entry name" value="UBIQUITIN_2"/>
    <property type="match status" value="1"/>
</dbReference>
<dbReference type="InterPro" id="IPR038169">
    <property type="entry name" value="DC-UbP/UBTD2_N_sf"/>
</dbReference>
<dbReference type="InterPro" id="IPR000626">
    <property type="entry name" value="Ubiquitin-like_dom"/>
</dbReference>
<comment type="caution">
    <text evidence="3">The sequence shown here is derived from an EMBL/GenBank/DDBJ whole genome shotgun (WGS) entry which is preliminary data.</text>
</comment>
<dbReference type="InterPro" id="IPR032752">
    <property type="entry name" value="DC-UbP/UBTD2_N"/>
</dbReference>
<protein>
    <recommendedName>
        <fullName evidence="2">Ubiquitin-like domain-containing protein</fullName>
    </recommendedName>
</protein>
<dbReference type="OrthoDB" id="1640476at2759"/>
<dbReference type="AlphaFoldDB" id="A0A507B4S8"/>
<dbReference type="STRING" id="1093900.A0A507B4S8"/>
<dbReference type="RefSeq" id="XP_030993311.1">
    <property type="nucleotide sequence ID" value="XM_031142596.1"/>
</dbReference>
<accession>A0A507B4S8</accession>
<sequence length="283" mass="29811">AEVWQALRAALEILWEADRDRAAAAAAARRRPGPLDGGGGGGGEEEDDDDEGEESGGGRDDDDDVALATAQSILDAGEITLPTGDLAQGAYDALGNYYALPEWIASDPSNMVPDGDDDDHGEKELDDDDLDDLDGGMSSECTETEDEGEVVGTGTGSPAAAPRSGAEEKRRRHGRRGRRDEKGKAVAHEQPGGDGDDGGGGGEKDTVAVRARLSENGRDVVVRVGRGDHVKALERRVLDKAQLAPTAKIRIAYLGKILREHSSLASQGWQEGHIVNALVFHSS</sequence>
<dbReference type="EMBL" id="SKBQ01000048">
    <property type="protein sequence ID" value="TPX11600.1"/>
    <property type="molecule type" value="Genomic_DNA"/>
</dbReference>
<feature type="non-terminal residue" evidence="3">
    <location>
        <position position="1"/>
    </location>
</feature>
<feature type="domain" description="Ubiquitin-like" evidence="2">
    <location>
        <begin position="207"/>
        <end position="283"/>
    </location>
</feature>
<proteinExistence type="predicted"/>
<dbReference type="InParanoid" id="A0A507B4S8"/>
<name>A0A507B4S8_9PEZI</name>
<evidence type="ECO:0000313" key="3">
    <source>
        <dbReference type="EMBL" id="TPX11600.1"/>
    </source>
</evidence>
<dbReference type="Gene3D" id="1.20.225.20">
    <property type="entry name" value="Ub domain-containing protein, DC-UbP/UBTD2, N-terminal domain"/>
    <property type="match status" value="1"/>
</dbReference>
<gene>
    <name evidence="3" type="ORF">E0L32_007811</name>
</gene>
<dbReference type="Pfam" id="PF16455">
    <property type="entry name" value="UBD"/>
    <property type="match status" value="1"/>
</dbReference>
<dbReference type="Proteomes" id="UP000319257">
    <property type="component" value="Unassembled WGS sequence"/>
</dbReference>
<keyword evidence="4" id="KW-1185">Reference proteome</keyword>
<evidence type="ECO:0000259" key="2">
    <source>
        <dbReference type="PROSITE" id="PS50053"/>
    </source>
</evidence>
<dbReference type="GeneID" id="41975258"/>
<organism evidence="3 4">
    <name type="scientific">Thyridium curvatum</name>
    <dbReference type="NCBI Taxonomy" id="1093900"/>
    <lineage>
        <taxon>Eukaryota</taxon>
        <taxon>Fungi</taxon>
        <taxon>Dikarya</taxon>
        <taxon>Ascomycota</taxon>
        <taxon>Pezizomycotina</taxon>
        <taxon>Sordariomycetes</taxon>
        <taxon>Sordariomycetidae</taxon>
        <taxon>Thyridiales</taxon>
        <taxon>Thyridiaceae</taxon>
        <taxon>Thyridium</taxon>
    </lineage>
</organism>
<dbReference type="PANTHER" id="PTHR13609">
    <property type="entry name" value="UBIQUITIN DOMAIN CONTAINING 1 PROTEIN-RELATED"/>
    <property type="match status" value="1"/>
</dbReference>
<feature type="compositionally biased region" description="Acidic residues" evidence="1">
    <location>
        <begin position="43"/>
        <end position="65"/>
    </location>
</feature>
<dbReference type="Pfam" id="PF00240">
    <property type="entry name" value="ubiquitin"/>
    <property type="match status" value="1"/>
</dbReference>
<feature type="region of interest" description="Disordered" evidence="1">
    <location>
        <begin position="105"/>
        <end position="205"/>
    </location>
</feature>
<feature type="compositionally biased region" description="Basic and acidic residues" evidence="1">
    <location>
        <begin position="178"/>
        <end position="187"/>
    </location>
</feature>
<dbReference type="InterPro" id="IPR039869">
    <property type="entry name" value="UBTD1/2"/>
</dbReference>
<reference evidence="3 4" key="1">
    <citation type="submission" date="2019-06" db="EMBL/GenBank/DDBJ databases">
        <title>Draft genome sequence of the filamentous fungus Phialemoniopsis curvata isolated from diesel fuel.</title>
        <authorList>
            <person name="Varaljay V.A."/>
            <person name="Lyon W.J."/>
            <person name="Crouch A.L."/>
            <person name="Drake C.E."/>
            <person name="Hollomon J.M."/>
            <person name="Nadeau L.J."/>
            <person name="Nunn H.S."/>
            <person name="Stevenson B.S."/>
            <person name="Bojanowski C.L."/>
            <person name="Crookes-Goodson W.J."/>
        </authorList>
    </citation>
    <scope>NUCLEOTIDE SEQUENCE [LARGE SCALE GENOMIC DNA]</scope>
    <source>
        <strain evidence="3 4">D216</strain>
    </source>
</reference>
<dbReference type="InterPro" id="IPR029071">
    <property type="entry name" value="Ubiquitin-like_domsf"/>
</dbReference>
<evidence type="ECO:0000256" key="1">
    <source>
        <dbReference type="SAM" id="MobiDB-lite"/>
    </source>
</evidence>
<feature type="region of interest" description="Disordered" evidence="1">
    <location>
        <begin position="22"/>
        <end position="82"/>
    </location>
</feature>
<dbReference type="SUPFAM" id="SSF54236">
    <property type="entry name" value="Ubiquitin-like"/>
    <property type="match status" value="1"/>
</dbReference>
<feature type="compositionally biased region" description="Acidic residues" evidence="1">
    <location>
        <begin position="114"/>
        <end position="134"/>
    </location>
</feature>
<evidence type="ECO:0000313" key="4">
    <source>
        <dbReference type="Proteomes" id="UP000319257"/>
    </source>
</evidence>